<dbReference type="EMBL" id="AP014854">
    <property type="protein sequence ID" value="BAR98906.1"/>
    <property type="molecule type" value="Genomic_DNA"/>
</dbReference>
<evidence type="ECO:0000313" key="4">
    <source>
        <dbReference type="EMBL" id="CUU43770.1"/>
    </source>
</evidence>
<evidence type="ECO:0000313" key="5">
    <source>
        <dbReference type="Proteomes" id="UP000065734"/>
    </source>
</evidence>
<dbReference type="Proteomes" id="UP000065734">
    <property type="component" value="Chromosome I"/>
</dbReference>
<keyword evidence="5" id="KW-1185">Reference proteome</keyword>
<evidence type="ECO:0000256" key="1">
    <source>
        <dbReference type="SAM" id="MobiDB-lite"/>
    </source>
</evidence>
<organism evidence="4 5">
    <name type="scientific">Blastochloris viridis</name>
    <name type="common">Rhodopseudomonas viridis</name>
    <dbReference type="NCBI Taxonomy" id="1079"/>
    <lineage>
        <taxon>Bacteria</taxon>
        <taxon>Pseudomonadati</taxon>
        <taxon>Pseudomonadota</taxon>
        <taxon>Alphaproteobacteria</taxon>
        <taxon>Hyphomicrobiales</taxon>
        <taxon>Blastochloridaceae</taxon>
        <taxon>Blastochloris</taxon>
    </lineage>
</organism>
<gene>
    <name evidence="3" type="ORF">BV133_1313</name>
    <name evidence="4" type="ORF">BVIRIDIS_27960</name>
</gene>
<dbReference type="SUPFAM" id="SSF55136">
    <property type="entry name" value="Probable bacterial effector-binding domain"/>
    <property type="match status" value="1"/>
</dbReference>
<feature type="compositionally biased region" description="Pro residues" evidence="1">
    <location>
        <begin position="7"/>
        <end position="26"/>
    </location>
</feature>
<accession>A0A0H5BEZ5</accession>
<reference evidence="4" key="2">
    <citation type="submission" date="2015-11" db="EMBL/GenBank/DDBJ databases">
        <authorList>
            <person name="Zhang Y."/>
            <person name="Guo Z."/>
        </authorList>
    </citation>
    <scope>NUCLEOTIDE SEQUENCE</scope>
    <source>
        <strain evidence="4">1</strain>
    </source>
</reference>
<reference evidence="3" key="1">
    <citation type="journal article" date="2015" name="Genome Announc.">
        <title>Complete Genome Sequence of the Bacteriochlorophyll b-Producing Photosynthetic Bacterium Blastochloris viridis.</title>
        <authorList>
            <person name="Tsukatani Y."/>
            <person name="Hirose Y."/>
            <person name="Harada J."/>
            <person name="Misawa N."/>
            <person name="Mori K."/>
            <person name="Inoue K."/>
            <person name="Tamiaki H."/>
        </authorList>
    </citation>
    <scope>NUCLEOTIDE SEQUENCE [LARGE SCALE GENOMIC DNA]</scope>
    <source>
        <strain evidence="3">DSM 133</strain>
    </source>
</reference>
<protein>
    <submittedName>
        <fullName evidence="4">Transcriptional regulator, effector-binding domain/component</fullName>
    </submittedName>
</protein>
<feature type="domain" description="AraC effector-binding" evidence="2">
    <location>
        <begin position="52"/>
        <end position="197"/>
    </location>
</feature>
<feature type="region of interest" description="Disordered" evidence="1">
    <location>
        <begin position="1"/>
        <end position="55"/>
    </location>
</feature>
<dbReference type="SMART" id="SM00871">
    <property type="entry name" value="AraC_E_bind"/>
    <property type="match status" value="1"/>
</dbReference>
<proteinExistence type="predicted"/>
<dbReference type="InterPro" id="IPR010499">
    <property type="entry name" value="AraC_E-bd"/>
</dbReference>
<dbReference type="AlphaFoldDB" id="A0A0H5BEZ5"/>
<sequence>MAETPPAAAPSAPPPAPSAPPDPAAPGAPAAPGTAPAEATTTATKPDDPFGEEVSYAERPLLSIKGGTGWENGFETLQKAFKAVNAALAARNLTPAGPPTVVYLRADDAGFDFEAGVPLAEAPPPSAVAEEPSVRPSPAGRALRFTHRGSFDTLDGTYETMTNFLDQKRVDVRDLYVEEYLTDPISTPETELRVLIYVFPN</sequence>
<dbReference type="InterPro" id="IPR011256">
    <property type="entry name" value="Reg_factor_effector_dom_sf"/>
</dbReference>
<feature type="compositionally biased region" description="Low complexity" evidence="1">
    <location>
        <begin position="27"/>
        <end position="44"/>
    </location>
</feature>
<evidence type="ECO:0000313" key="3">
    <source>
        <dbReference type="EMBL" id="BAR98906.1"/>
    </source>
</evidence>
<evidence type="ECO:0000259" key="2">
    <source>
        <dbReference type="SMART" id="SM00871"/>
    </source>
</evidence>
<dbReference type="EMBL" id="LN907867">
    <property type="protein sequence ID" value="CUU43770.1"/>
    <property type="molecule type" value="Genomic_DNA"/>
</dbReference>
<dbReference type="Gene3D" id="3.20.80.10">
    <property type="entry name" value="Regulatory factor, effector binding domain"/>
    <property type="match status" value="1"/>
</dbReference>
<dbReference type="RefSeq" id="WP_055035910.1">
    <property type="nucleotide sequence ID" value="NZ_CP012946.1"/>
</dbReference>
<name>A0A0H5BEZ5_BLAVI</name>
<dbReference type="STRING" id="1079.BVIR_30"/>
<dbReference type="Pfam" id="PF06445">
    <property type="entry name" value="GyrI-like"/>
    <property type="match status" value="1"/>
</dbReference>
<dbReference type="KEGG" id="bvr:BVIR_30"/>
<reference evidence="5" key="3">
    <citation type="journal article" date="2016" name="Genome Announc.">
        <title>Revised genome sequence of the purple photosynthetic bacterium Blastochloris viridis.</title>
        <authorList>
            <person name="Liu L.N."/>
            <person name="Faulkner M."/>
            <person name="Liu X."/>
            <person name="Huang F."/>
            <person name="Darby A.C."/>
            <person name="Hall N."/>
        </authorList>
    </citation>
    <scope>NUCLEOTIDE SEQUENCE [LARGE SCALE GENOMIC DNA]</scope>
    <source>
        <strain evidence="5">ATCC 19567 / DSM 133 / F</strain>
    </source>
</reference>
<dbReference type="InterPro" id="IPR029442">
    <property type="entry name" value="GyrI-like"/>
</dbReference>